<dbReference type="GO" id="GO:0003677">
    <property type="term" value="F:DNA binding"/>
    <property type="evidence" value="ECO:0007669"/>
    <property type="project" value="UniProtKB-KW"/>
</dbReference>
<dbReference type="HOGENOM" id="CLU_083287_15_0_11"/>
<keyword evidence="6" id="KW-1185">Reference proteome</keyword>
<dbReference type="Proteomes" id="UP000007882">
    <property type="component" value="Chromosome"/>
</dbReference>
<evidence type="ECO:0000259" key="4">
    <source>
        <dbReference type="PROSITE" id="PS50995"/>
    </source>
</evidence>
<keyword evidence="1" id="KW-0805">Transcription regulation</keyword>
<dbReference type="RefSeq" id="WP_014444018.1">
    <property type="nucleotide sequence ID" value="NC_017093.1"/>
</dbReference>
<name>I0H7Y7_ACTM4</name>
<dbReference type="OrthoDB" id="5148120at2"/>
<dbReference type="SUPFAM" id="SSF46785">
    <property type="entry name" value="Winged helix' DNA-binding domain"/>
    <property type="match status" value="1"/>
</dbReference>
<dbReference type="PANTHER" id="PTHR33164">
    <property type="entry name" value="TRANSCRIPTIONAL REGULATOR, MARR FAMILY"/>
    <property type="match status" value="1"/>
</dbReference>
<dbReference type="GO" id="GO:0003700">
    <property type="term" value="F:DNA-binding transcription factor activity"/>
    <property type="evidence" value="ECO:0007669"/>
    <property type="project" value="InterPro"/>
</dbReference>
<dbReference type="Gene3D" id="1.10.10.10">
    <property type="entry name" value="Winged helix-like DNA-binding domain superfamily/Winged helix DNA-binding domain"/>
    <property type="match status" value="1"/>
</dbReference>
<dbReference type="STRING" id="512565.AMIS_39040"/>
<accession>I0H7Y7</accession>
<protein>
    <submittedName>
        <fullName evidence="5">Putative MarR-family transcriptional regulator</fullName>
    </submittedName>
</protein>
<dbReference type="PROSITE" id="PS50995">
    <property type="entry name" value="HTH_MARR_2"/>
    <property type="match status" value="1"/>
</dbReference>
<evidence type="ECO:0000256" key="1">
    <source>
        <dbReference type="ARBA" id="ARBA00023015"/>
    </source>
</evidence>
<dbReference type="InterPro" id="IPR000835">
    <property type="entry name" value="HTH_MarR-typ"/>
</dbReference>
<keyword evidence="2" id="KW-0238">DNA-binding</keyword>
<dbReference type="eggNOG" id="COG1846">
    <property type="taxonomic scope" value="Bacteria"/>
</dbReference>
<gene>
    <name evidence="5" type="ordered locus">AMIS_39040</name>
</gene>
<dbReference type="KEGG" id="ams:AMIS_39040"/>
<evidence type="ECO:0000256" key="2">
    <source>
        <dbReference type="ARBA" id="ARBA00023125"/>
    </source>
</evidence>
<reference evidence="5 6" key="1">
    <citation type="submission" date="2012-02" db="EMBL/GenBank/DDBJ databases">
        <title>Complete genome sequence of Actinoplanes missouriensis 431 (= NBRC 102363).</title>
        <authorList>
            <person name="Ohnishi Y."/>
            <person name="Ishikawa J."/>
            <person name="Sekine M."/>
            <person name="Hosoyama A."/>
            <person name="Harada T."/>
            <person name="Narita H."/>
            <person name="Hata T."/>
            <person name="Konno Y."/>
            <person name="Tutikane K."/>
            <person name="Fujita N."/>
            <person name="Horinouchi S."/>
            <person name="Hayakawa M."/>
        </authorList>
    </citation>
    <scope>NUCLEOTIDE SEQUENCE [LARGE SCALE GENOMIC DNA]</scope>
    <source>
        <strain evidence="6">ATCC 14538 / DSM 43046 / CBS 188.64 / JCM 3121 / NBRC 102363 / NCIMB 12654 / NRRL B-3342 / UNCC 431</strain>
    </source>
</reference>
<sequence>MDGAVPEIGTRLHDLIRVSRMLKQRRSAERSAIPIGLFVLLSEIDRLPTGSHARELAIQSGLDPSTVSRAVAALVSHGLVTREPDPHDGRATVLVVTATGKAALADTLQWYERTLARALADWSPDELAAFSRGLGRFTEAIDTALSTNDTLMEAAQ</sequence>
<proteinExistence type="predicted"/>
<dbReference type="GO" id="GO:0006950">
    <property type="term" value="P:response to stress"/>
    <property type="evidence" value="ECO:0007669"/>
    <property type="project" value="TreeGrafter"/>
</dbReference>
<dbReference type="PANTHER" id="PTHR33164:SF57">
    <property type="entry name" value="MARR-FAMILY TRANSCRIPTIONAL REGULATOR"/>
    <property type="match status" value="1"/>
</dbReference>
<dbReference type="InterPro" id="IPR036390">
    <property type="entry name" value="WH_DNA-bd_sf"/>
</dbReference>
<evidence type="ECO:0000313" key="6">
    <source>
        <dbReference type="Proteomes" id="UP000007882"/>
    </source>
</evidence>
<evidence type="ECO:0000313" key="5">
    <source>
        <dbReference type="EMBL" id="BAL89124.1"/>
    </source>
</evidence>
<dbReference type="InterPro" id="IPR039422">
    <property type="entry name" value="MarR/SlyA-like"/>
</dbReference>
<dbReference type="PATRIC" id="fig|512565.3.peg.3895"/>
<dbReference type="PROSITE" id="PS01117">
    <property type="entry name" value="HTH_MARR_1"/>
    <property type="match status" value="1"/>
</dbReference>
<evidence type="ECO:0000256" key="3">
    <source>
        <dbReference type="ARBA" id="ARBA00023163"/>
    </source>
</evidence>
<dbReference type="InterPro" id="IPR036388">
    <property type="entry name" value="WH-like_DNA-bd_sf"/>
</dbReference>
<dbReference type="SMART" id="SM00347">
    <property type="entry name" value="HTH_MARR"/>
    <property type="match status" value="1"/>
</dbReference>
<dbReference type="Pfam" id="PF01047">
    <property type="entry name" value="MarR"/>
    <property type="match status" value="1"/>
</dbReference>
<dbReference type="EMBL" id="AP012319">
    <property type="protein sequence ID" value="BAL89124.1"/>
    <property type="molecule type" value="Genomic_DNA"/>
</dbReference>
<keyword evidence="3" id="KW-0804">Transcription</keyword>
<dbReference type="AlphaFoldDB" id="I0H7Y7"/>
<dbReference type="InterPro" id="IPR023187">
    <property type="entry name" value="Tscrpt_reg_MarR-type_CS"/>
</dbReference>
<feature type="domain" description="HTH marR-type" evidence="4">
    <location>
        <begin position="1"/>
        <end position="139"/>
    </location>
</feature>
<organism evidence="5 6">
    <name type="scientific">Actinoplanes missouriensis (strain ATCC 14538 / DSM 43046 / CBS 188.64 / JCM 3121 / NBRC 102363 / NCIMB 12654 / NRRL B-3342 / UNCC 431)</name>
    <dbReference type="NCBI Taxonomy" id="512565"/>
    <lineage>
        <taxon>Bacteria</taxon>
        <taxon>Bacillati</taxon>
        <taxon>Actinomycetota</taxon>
        <taxon>Actinomycetes</taxon>
        <taxon>Micromonosporales</taxon>
        <taxon>Micromonosporaceae</taxon>
        <taxon>Actinoplanes</taxon>
    </lineage>
</organism>